<accession>A0AAW2LLI4</accession>
<proteinExistence type="predicted"/>
<dbReference type="PANTHER" id="PTHR31307:SF4">
    <property type="entry name" value="TRIHELIX TRANSCRIPTION FACTOR ASIL2"/>
    <property type="match status" value="1"/>
</dbReference>
<gene>
    <name evidence="3" type="ORF">Sangu_2110500</name>
</gene>
<dbReference type="GO" id="GO:0005634">
    <property type="term" value="C:nucleus"/>
    <property type="evidence" value="ECO:0007669"/>
    <property type="project" value="TreeGrafter"/>
</dbReference>
<dbReference type="AlphaFoldDB" id="A0AAW2LLI4"/>
<dbReference type="Pfam" id="PF13837">
    <property type="entry name" value="Myb_DNA-bind_4"/>
    <property type="match status" value="1"/>
</dbReference>
<reference evidence="3" key="1">
    <citation type="submission" date="2020-06" db="EMBL/GenBank/DDBJ databases">
        <authorList>
            <person name="Li T."/>
            <person name="Hu X."/>
            <person name="Zhang T."/>
            <person name="Song X."/>
            <person name="Zhang H."/>
            <person name="Dai N."/>
            <person name="Sheng W."/>
            <person name="Hou X."/>
            <person name="Wei L."/>
        </authorList>
    </citation>
    <scope>NUCLEOTIDE SEQUENCE</scope>
    <source>
        <strain evidence="3">G01</strain>
        <tissue evidence="3">Leaf</tissue>
    </source>
</reference>
<feature type="region of interest" description="Disordered" evidence="1">
    <location>
        <begin position="123"/>
        <end position="143"/>
    </location>
</feature>
<name>A0AAW2LLI4_9LAMI</name>
<feature type="region of interest" description="Disordered" evidence="1">
    <location>
        <begin position="1"/>
        <end position="33"/>
    </location>
</feature>
<dbReference type="InterPro" id="IPR044823">
    <property type="entry name" value="ASIL1/2-like"/>
</dbReference>
<evidence type="ECO:0000259" key="2">
    <source>
        <dbReference type="Pfam" id="PF13837"/>
    </source>
</evidence>
<protein>
    <submittedName>
        <fullName evidence="3">Trihelix transcription factor ASIL2</fullName>
    </submittedName>
</protein>
<sequence length="143" mass="15520">MEDDDEIQSHPSPTPNGRIAVTVAAAPPPSSNSLTLALPIQHQKTPGSGGGREDCWSEGATAVLIDAWGERYLELSRGNLKQKHWKDVADIVSSREDYTKTPKLISSARIGLILLKRSTRLRRPRSPPAVHPVSGAFLTSSMN</sequence>
<comment type="caution">
    <text evidence="3">The sequence shown here is derived from an EMBL/GenBank/DDBJ whole genome shotgun (WGS) entry which is preliminary data.</text>
</comment>
<dbReference type="InterPro" id="IPR044822">
    <property type="entry name" value="Myb_DNA-bind_4"/>
</dbReference>
<evidence type="ECO:0000256" key="1">
    <source>
        <dbReference type="SAM" id="MobiDB-lite"/>
    </source>
</evidence>
<dbReference type="EMBL" id="JACGWK010000013">
    <property type="protein sequence ID" value="KAL0319543.1"/>
    <property type="molecule type" value="Genomic_DNA"/>
</dbReference>
<reference evidence="3" key="2">
    <citation type="journal article" date="2024" name="Plant">
        <title>Genomic evolution and insights into agronomic trait innovations of Sesamum species.</title>
        <authorList>
            <person name="Miao H."/>
            <person name="Wang L."/>
            <person name="Qu L."/>
            <person name="Liu H."/>
            <person name="Sun Y."/>
            <person name="Le M."/>
            <person name="Wang Q."/>
            <person name="Wei S."/>
            <person name="Zheng Y."/>
            <person name="Lin W."/>
            <person name="Duan Y."/>
            <person name="Cao H."/>
            <person name="Xiong S."/>
            <person name="Wang X."/>
            <person name="Wei L."/>
            <person name="Li C."/>
            <person name="Ma Q."/>
            <person name="Ju M."/>
            <person name="Zhao R."/>
            <person name="Li G."/>
            <person name="Mu C."/>
            <person name="Tian Q."/>
            <person name="Mei H."/>
            <person name="Zhang T."/>
            <person name="Gao T."/>
            <person name="Zhang H."/>
        </authorList>
    </citation>
    <scope>NUCLEOTIDE SEQUENCE</scope>
    <source>
        <strain evidence="3">G01</strain>
    </source>
</reference>
<dbReference type="GO" id="GO:0000976">
    <property type="term" value="F:transcription cis-regulatory region binding"/>
    <property type="evidence" value="ECO:0007669"/>
    <property type="project" value="TreeGrafter"/>
</dbReference>
<feature type="domain" description="Myb/SANT-like DNA-binding" evidence="2">
    <location>
        <begin position="54"/>
        <end position="105"/>
    </location>
</feature>
<dbReference type="PANTHER" id="PTHR31307">
    <property type="entry name" value="TRIHELIX TRANSCRIPTION FACTOR ASIL2"/>
    <property type="match status" value="1"/>
</dbReference>
<organism evidence="3">
    <name type="scientific">Sesamum angustifolium</name>
    <dbReference type="NCBI Taxonomy" id="2727405"/>
    <lineage>
        <taxon>Eukaryota</taxon>
        <taxon>Viridiplantae</taxon>
        <taxon>Streptophyta</taxon>
        <taxon>Embryophyta</taxon>
        <taxon>Tracheophyta</taxon>
        <taxon>Spermatophyta</taxon>
        <taxon>Magnoliopsida</taxon>
        <taxon>eudicotyledons</taxon>
        <taxon>Gunneridae</taxon>
        <taxon>Pentapetalae</taxon>
        <taxon>asterids</taxon>
        <taxon>lamiids</taxon>
        <taxon>Lamiales</taxon>
        <taxon>Pedaliaceae</taxon>
        <taxon>Sesamum</taxon>
    </lineage>
</organism>
<evidence type="ECO:0000313" key="3">
    <source>
        <dbReference type="EMBL" id="KAL0319543.1"/>
    </source>
</evidence>